<keyword evidence="2" id="KW-1185">Reference proteome</keyword>
<proteinExistence type="predicted"/>
<dbReference type="InterPro" id="IPR011990">
    <property type="entry name" value="TPR-like_helical_dom_sf"/>
</dbReference>
<dbReference type="EMBL" id="BAAAQD010000036">
    <property type="protein sequence ID" value="GAA1565477.1"/>
    <property type="molecule type" value="Genomic_DNA"/>
</dbReference>
<accession>A0ABN2CVY7</accession>
<evidence type="ECO:0008006" key="3">
    <source>
        <dbReference type="Google" id="ProtNLM"/>
    </source>
</evidence>
<dbReference type="SUPFAM" id="SSF48452">
    <property type="entry name" value="TPR-like"/>
    <property type="match status" value="1"/>
</dbReference>
<dbReference type="Gene3D" id="1.25.40.10">
    <property type="entry name" value="Tetratricopeptide repeat domain"/>
    <property type="match status" value="2"/>
</dbReference>
<gene>
    <name evidence="1" type="ORF">GCM10009827_103810</name>
</gene>
<organism evidence="1 2">
    <name type="scientific">Dactylosporangium maewongense</name>
    <dbReference type="NCBI Taxonomy" id="634393"/>
    <lineage>
        <taxon>Bacteria</taxon>
        <taxon>Bacillati</taxon>
        <taxon>Actinomycetota</taxon>
        <taxon>Actinomycetes</taxon>
        <taxon>Micromonosporales</taxon>
        <taxon>Micromonosporaceae</taxon>
        <taxon>Dactylosporangium</taxon>
    </lineage>
</organism>
<dbReference type="Proteomes" id="UP001501470">
    <property type="component" value="Unassembled WGS sequence"/>
</dbReference>
<evidence type="ECO:0000313" key="2">
    <source>
        <dbReference type="Proteomes" id="UP001501470"/>
    </source>
</evidence>
<protein>
    <recommendedName>
        <fullName evidence="3">Tetratricopeptide repeat protein</fullName>
    </recommendedName>
</protein>
<comment type="caution">
    <text evidence="1">The sequence shown here is derived from an EMBL/GenBank/DDBJ whole genome shotgun (WGS) entry which is preliminary data.</text>
</comment>
<reference evidence="1 2" key="1">
    <citation type="journal article" date="2019" name="Int. J. Syst. Evol. Microbiol.">
        <title>The Global Catalogue of Microorganisms (GCM) 10K type strain sequencing project: providing services to taxonomists for standard genome sequencing and annotation.</title>
        <authorList>
            <consortium name="The Broad Institute Genomics Platform"/>
            <consortium name="The Broad Institute Genome Sequencing Center for Infectious Disease"/>
            <person name="Wu L."/>
            <person name="Ma J."/>
        </authorList>
    </citation>
    <scope>NUCLEOTIDE SEQUENCE [LARGE SCALE GENOMIC DNA]</scope>
    <source>
        <strain evidence="1 2">JCM 15933</strain>
    </source>
</reference>
<evidence type="ECO:0000313" key="1">
    <source>
        <dbReference type="EMBL" id="GAA1565477.1"/>
    </source>
</evidence>
<sequence length="302" mass="33830">MGAPPEHPATKGTAMEDVPLSHRYIIAARLKGYLNKHAESVALLTEALELEPGDPRLLRFRGHRRISVRDYAGAIEDLRAAADRLDDVEDEYEMYQPEVEKDVVSLILGRPEAVRPQHLTDTMAAADPGALARYNTTLHTSVWYHLGVAQYLDGDLEGCLESFYNAERSARHQEGIVASQDWQYMALRRLGRADDADAVLDRFRGIAVVDEDHLVGYEGRMRLYTGELTPEQLWAMCDGDSLKTVTQGYGLGNWHYYNGDVARAREVFDGVLKTGVTHAFAYLAVTSEYSRNPDFATATKEH</sequence>
<name>A0ABN2CVY7_9ACTN</name>